<sequence>MDVVPTGRPVMYASVNSRQFAPMRKLFDLFKKMMGEQYPVKSFVVDKMAVRMRAARVVFGCDVMPCYICIKNTLGKRPPYIPPNGLPEKCRTVIFLFIVLQTHRFRQDLQLLRRTDPRFVSCLTARWLYITRNWAAHAQYGMGHFVNVTNDRLEDATGRHNHRVRHPGTWSTPYRRKRKGVLATRTLKTASCDADLDRREASQHTVSRESLYARVFEPKEGLLGSCERQPLNDKNKTNPENLSESLDPVYQSVNPRIRDLLHLLGSFTSASTQKLLVENEAYRRFLEQISINQEAPDHIIQRHQETSDLSNQRHNLRFRSSCTVDKYRRLDARIKCSIINAEREALITEMQETRRENEAFLSAYKPFKFTTHIPSFDHYFYSFTNMPLWKPVETSEQLNLFTKNEEHTTTSFCASDKAGDLPHRKRGKAYENGLQPGSKRQHNVCRAARGVEFNDKQDQMHPFEIAFPISDCERSPGLNSPMVNDNGRNGHIAQSPALIHQSYRIQYENLLRQISENAQLKRKISQKQAIMARVVEAVNKLNKNLREQKLRHQHCQSMINNYAAPCLNDCVEQIKLSQRIDKELKLCEHRERLSQLSYVIWFQLQLIYRQKLSMFTKLCDSMTRKGERYCSSNPYEGCPEILGAPDFEFQSSAGRRQVVLECEFRRFVPTGLTGEADFVSDCIQLLRALLFEESRYSEYRDTI</sequence>
<dbReference type="AlphaFoldDB" id="G7Y5L5"/>
<name>G7Y5L5_CLOSI</name>
<feature type="region of interest" description="Disordered" evidence="1">
    <location>
        <begin position="224"/>
        <end position="246"/>
    </location>
</feature>
<reference key="2">
    <citation type="submission" date="2011-10" db="EMBL/GenBank/DDBJ databases">
        <title>The genome and transcriptome sequence of Clonorchis sinensis provide insights into the carcinogenic liver fluke.</title>
        <authorList>
            <person name="Wang X."/>
            <person name="Huang Y."/>
            <person name="Chen W."/>
            <person name="Liu H."/>
            <person name="Guo L."/>
            <person name="Chen Y."/>
            <person name="Luo F."/>
            <person name="Zhou W."/>
            <person name="Sun J."/>
            <person name="Mao Q."/>
            <person name="Liang P."/>
            <person name="Zhou C."/>
            <person name="Tian Y."/>
            <person name="Men J."/>
            <person name="Lv X."/>
            <person name="Huang L."/>
            <person name="Zhou J."/>
            <person name="Hu Y."/>
            <person name="Li R."/>
            <person name="Zhang F."/>
            <person name="Lei H."/>
            <person name="Li X."/>
            <person name="Hu X."/>
            <person name="Liang C."/>
            <person name="Xu J."/>
            <person name="Wu Z."/>
            <person name="Yu X."/>
        </authorList>
    </citation>
    <scope>NUCLEOTIDE SEQUENCE</scope>
    <source>
        <strain>Henan</strain>
    </source>
</reference>
<dbReference type="EMBL" id="DF142878">
    <property type="protein sequence ID" value="GAA48251.1"/>
    <property type="molecule type" value="Genomic_DNA"/>
</dbReference>
<organism evidence="2 3">
    <name type="scientific">Clonorchis sinensis</name>
    <name type="common">Chinese liver fluke</name>
    <dbReference type="NCBI Taxonomy" id="79923"/>
    <lineage>
        <taxon>Eukaryota</taxon>
        <taxon>Metazoa</taxon>
        <taxon>Spiralia</taxon>
        <taxon>Lophotrochozoa</taxon>
        <taxon>Platyhelminthes</taxon>
        <taxon>Trematoda</taxon>
        <taxon>Digenea</taxon>
        <taxon>Opisthorchiida</taxon>
        <taxon>Opisthorchiata</taxon>
        <taxon>Opisthorchiidae</taxon>
        <taxon>Clonorchis</taxon>
    </lineage>
</organism>
<proteinExistence type="predicted"/>
<accession>G7Y5L5</accession>
<evidence type="ECO:0000256" key="1">
    <source>
        <dbReference type="SAM" id="MobiDB-lite"/>
    </source>
</evidence>
<gene>
    <name evidence="2" type="ORF">CLF_101371</name>
</gene>
<keyword evidence="3" id="KW-1185">Reference proteome</keyword>
<reference evidence="2" key="1">
    <citation type="journal article" date="2011" name="Genome Biol.">
        <title>The draft genome of the carcinogenic human liver fluke Clonorchis sinensis.</title>
        <authorList>
            <person name="Wang X."/>
            <person name="Chen W."/>
            <person name="Huang Y."/>
            <person name="Sun J."/>
            <person name="Men J."/>
            <person name="Liu H."/>
            <person name="Luo F."/>
            <person name="Guo L."/>
            <person name="Lv X."/>
            <person name="Deng C."/>
            <person name="Zhou C."/>
            <person name="Fan Y."/>
            <person name="Li X."/>
            <person name="Huang L."/>
            <person name="Hu Y."/>
            <person name="Liang C."/>
            <person name="Hu X."/>
            <person name="Xu J."/>
            <person name="Yu X."/>
        </authorList>
    </citation>
    <scope>NUCLEOTIDE SEQUENCE [LARGE SCALE GENOMIC DNA]</scope>
    <source>
        <strain evidence="2">Henan</strain>
    </source>
</reference>
<evidence type="ECO:0000313" key="2">
    <source>
        <dbReference type="EMBL" id="GAA48251.1"/>
    </source>
</evidence>
<evidence type="ECO:0000313" key="3">
    <source>
        <dbReference type="Proteomes" id="UP000008909"/>
    </source>
</evidence>
<protein>
    <submittedName>
        <fullName evidence="2">Uncharacterized protein</fullName>
    </submittedName>
</protein>
<dbReference type="Proteomes" id="UP000008909">
    <property type="component" value="Unassembled WGS sequence"/>
</dbReference>